<feature type="compositionally biased region" description="Basic and acidic residues" evidence="1">
    <location>
        <begin position="226"/>
        <end position="236"/>
    </location>
</feature>
<feature type="region of interest" description="Disordered" evidence="1">
    <location>
        <begin position="200"/>
        <end position="267"/>
    </location>
</feature>
<sequence>MAVSFFANAMHICACYGELWHDDKVKGILYYLDRPNPVEEQYLLVIQDIRDRAECQIQIFNQWNMFHTGYRLSKIPSMKFMEEFVKTENKLFSWAEMDKVSEMLQRRELIWFKMLELHMREAVAEHLKEFHKDKPSADQDIMAVRMMEAELAKTIKSINMFQGRAGLPVTYNERSADRVSMDLIHSLNWQEYKAHLAQLTNPTPDKRTDQEQELDWTSENVEESEAEHRAPEKEHLGSGMDNSVDSFGPYPRTSASPSLNLSPSFSLGPSPSKLHMVVYTEQREEVNSENKGEAFTQAGSQHISLPTPQIMENTTKELTSLKDSVSSLDLKIERMKDDTNFTRQSIVQLRRQLENTADGLEIKIDVIQSTLVRKLSDNQQNLAALENGLVRHFTDSQHTLVDEVASLKSQVAEMVDCVKELRDAKKGEGPISKKVEGTCSNKKRRWFLPRAGLAEF</sequence>
<feature type="compositionally biased region" description="Acidic residues" evidence="1">
    <location>
        <begin position="211"/>
        <end position="225"/>
    </location>
</feature>
<name>A0A2Z7BW95_9LAMI</name>
<feature type="compositionally biased region" description="Low complexity" evidence="1">
    <location>
        <begin position="254"/>
        <end position="267"/>
    </location>
</feature>
<dbReference type="Proteomes" id="UP000250235">
    <property type="component" value="Unassembled WGS sequence"/>
</dbReference>
<keyword evidence="3" id="KW-1185">Reference proteome</keyword>
<evidence type="ECO:0000313" key="2">
    <source>
        <dbReference type="EMBL" id="KZV38664.1"/>
    </source>
</evidence>
<proteinExistence type="predicted"/>
<gene>
    <name evidence="2" type="ORF">F511_36111</name>
</gene>
<accession>A0A2Z7BW95</accession>
<organism evidence="2 3">
    <name type="scientific">Dorcoceras hygrometricum</name>
    <dbReference type="NCBI Taxonomy" id="472368"/>
    <lineage>
        <taxon>Eukaryota</taxon>
        <taxon>Viridiplantae</taxon>
        <taxon>Streptophyta</taxon>
        <taxon>Embryophyta</taxon>
        <taxon>Tracheophyta</taxon>
        <taxon>Spermatophyta</taxon>
        <taxon>Magnoliopsida</taxon>
        <taxon>eudicotyledons</taxon>
        <taxon>Gunneridae</taxon>
        <taxon>Pentapetalae</taxon>
        <taxon>asterids</taxon>
        <taxon>lamiids</taxon>
        <taxon>Lamiales</taxon>
        <taxon>Gesneriaceae</taxon>
        <taxon>Didymocarpoideae</taxon>
        <taxon>Trichosporeae</taxon>
        <taxon>Loxocarpinae</taxon>
        <taxon>Dorcoceras</taxon>
    </lineage>
</organism>
<reference evidence="2 3" key="1">
    <citation type="journal article" date="2015" name="Proc. Natl. Acad. Sci. U.S.A.">
        <title>The resurrection genome of Boea hygrometrica: A blueprint for survival of dehydration.</title>
        <authorList>
            <person name="Xiao L."/>
            <person name="Yang G."/>
            <person name="Zhang L."/>
            <person name="Yang X."/>
            <person name="Zhao S."/>
            <person name="Ji Z."/>
            <person name="Zhou Q."/>
            <person name="Hu M."/>
            <person name="Wang Y."/>
            <person name="Chen M."/>
            <person name="Xu Y."/>
            <person name="Jin H."/>
            <person name="Xiao X."/>
            <person name="Hu G."/>
            <person name="Bao F."/>
            <person name="Hu Y."/>
            <person name="Wan P."/>
            <person name="Li L."/>
            <person name="Deng X."/>
            <person name="Kuang T."/>
            <person name="Xiang C."/>
            <person name="Zhu J.K."/>
            <person name="Oliver M.J."/>
            <person name="He Y."/>
        </authorList>
    </citation>
    <scope>NUCLEOTIDE SEQUENCE [LARGE SCALE GENOMIC DNA]</scope>
    <source>
        <strain evidence="3">cv. XS01</strain>
    </source>
</reference>
<dbReference type="EMBL" id="KV001765">
    <property type="protein sequence ID" value="KZV38664.1"/>
    <property type="molecule type" value="Genomic_DNA"/>
</dbReference>
<evidence type="ECO:0000313" key="3">
    <source>
        <dbReference type="Proteomes" id="UP000250235"/>
    </source>
</evidence>
<dbReference type="AlphaFoldDB" id="A0A2Z7BW95"/>
<protein>
    <submittedName>
        <fullName evidence="2">Pentatricopeptide repeat-containing protein mitochondrial-like</fullName>
    </submittedName>
</protein>
<evidence type="ECO:0000256" key="1">
    <source>
        <dbReference type="SAM" id="MobiDB-lite"/>
    </source>
</evidence>